<name>A0A542ZHA3_9MICO</name>
<comment type="similarity">
    <text evidence="1">Belongs to the YciI family.</text>
</comment>
<protein>
    <recommendedName>
        <fullName evidence="2">YCII-related domain-containing protein</fullName>
    </recommendedName>
</protein>
<dbReference type="PANTHER" id="PTHR35174:SF3">
    <property type="entry name" value="BLL7171 PROTEIN"/>
    <property type="match status" value="1"/>
</dbReference>
<dbReference type="AlphaFoldDB" id="A0A542ZHA3"/>
<dbReference type="InterPro" id="IPR011008">
    <property type="entry name" value="Dimeric_a/b-barrel"/>
</dbReference>
<comment type="caution">
    <text evidence="3">The sequence shown here is derived from an EMBL/GenBank/DDBJ whole genome shotgun (WGS) entry which is preliminary data.</text>
</comment>
<dbReference type="PANTHER" id="PTHR35174">
    <property type="entry name" value="BLL7171 PROTEIN-RELATED"/>
    <property type="match status" value="1"/>
</dbReference>
<feature type="domain" description="YCII-related" evidence="2">
    <location>
        <begin position="33"/>
        <end position="97"/>
    </location>
</feature>
<dbReference type="InterPro" id="IPR005545">
    <property type="entry name" value="YCII"/>
</dbReference>
<dbReference type="Pfam" id="PF03795">
    <property type="entry name" value="YCII"/>
    <property type="match status" value="1"/>
</dbReference>
<proteinExistence type="inferred from homology"/>
<accession>A0A542ZHA3</accession>
<evidence type="ECO:0000313" key="3">
    <source>
        <dbReference type="EMBL" id="TQL59686.1"/>
    </source>
</evidence>
<evidence type="ECO:0000313" key="4">
    <source>
        <dbReference type="Proteomes" id="UP000319514"/>
    </source>
</evidence>
<dbReference type="OrthoDB" id="3212458at2"/>
<reference evidence="3 4" key="1">
    <citation type="submission" date="2019-06" db="EMBL/GenBank/DDBJ databases">
        <title>Sequencing the genomes of 1000 actinobacteria strains.</title>
        <authorList>
            <person name="Klenk H.-P."/>
        </authorList>
    </citation>
    <scope>NUCLEOTIDE SEQUENCE [LARGE SCALE GENOMIC DNA]</scope>
    <source>
        <strain evidence="3 4">DSM 18082</strain>
    </source>
</reference>
<evidence type="ECO:0000256" key="1">
    <source>
        <dbReference type="ARBA" id="ARBA00007689"/>
    </source>
</evidence>
<sequence length="120" mass="12845">MPRYLISFEKGAMDHIPEEDFPEVGKAAHAVCQEAKDAGAFVFAGGLSYDDGDVEHAVVATDGMVTDGPFPESKELVGGVAIVDVPTREAALEWAAKFAVACRCAQDVRRFMDDPDLITA</sequence>
<evidence type="ECO:0000259" key="2">
    <source>
        <dbReference type="Pfam" id="PF03795"/>
    </source>
</evidence>
<dbReference type="EMBL" id="VFOQ01000001">
    <property type="protein sequence ID" value="TQL59686.1"/>
    <property type="molecule type" value="Genomic_DNA"/>
</dbReference>
<dbReference type="Proteomes" id="UP000319514">
    <property type="component" value="Unassembled WGS sequence"/>
</dbReference>
<organism evidence="3 4">
    <name type="scientific">Oryzihumus leptocrescens</name>
    <dbReference type="NCBI Taxonomy" id="297536"/>
    <lineage>
        <taxon>Bacteria</taxon>
        <taxon>Bacillati</taxon>
        <taxon>Actinomycetota</taxon>
        <taxon>Actinomycetes</taxon>
        <taxon>Micrococcales</taxon>
        <taxon>Intrasporangiaceae</taxon>
        <taxon>Oryzihumus</taxon>
    </lineage>
</organism>
<keyword evidence="4" id="KW-1185">Reference proteome</keyword>
<dbReference type="Gene3D" id="3.30.70.1060">
    <property type="entry name" value="Dimeric alpha+beta barrel"/>
    <property type="match status" value="1"/>
</dbReference>
<dbReference type="SUPFAM" id="SSF54909">
    <property type="entry name" value="Dimeric alpha+beta barrel"/>
    <property type="match status" value="1"/>
</dbReference>
<dbReference type="RefSeq" id="WP_141787676.1">
    <property type="nucleotide sequence ID" value="NZ_BAAAKX010000004.1"/>
</dbReference>
<gene>
    <name evidence="3" type="ORF">FB474_1050</name>
</gene>